<feature type="transmembrane region" description="Helical" evidence="7">
    <location>
        <begin position="15"/>
        <end position="40"/>
    </location>
</feature>
<feature type="transmembrane region" description="Helical" evidence="7">
    <location>
        <begin position="61"/>
        <end position="84"/>
    </location>
</feature>
<comment type="caution">
    <text evidence="9">The sequence shown here is derived from an EMBL/GenBank/DDBJ whole genome shotgun (WGS) entry which is preliminary data.</text>
</comment>
<evidence type="ECO:0000313" key="10">
    <source>
        <dbReference type="Proteomes" id="UP000323930"/>
    </source>
</evidence>
<dbReference type="GO" id="GO:0012505">
    <property type="term" value="C:endomembrane system"/>
    <property type="evidence" value="ECO:0007669"/>
    <property type="project" value="UniProtKB-SubCell"/>
</dbReference>
<evidence type="ECO:0000256" key="5">
    <source>
        <dbReference type="ARBA" id="ARBA00023098"/>
    </source>
</evidence>
<evidence type="ECO:0000256" key="4">
    <source>
        <dbReference type="ARBA" id="ARBA00023002"/>
    </source>
</evidence>
<dbReference type="OrthoDB" id="9770329at2"/>
<keyword evidence="5" id="KW-0443">Lipid metabolism</keyword>
<comment type="subcellular location">
    <subcellularLocation>
        <location evidence="1">Endomembrane system</location>
        <topology evidence="1">Multi-pass membrane protein</topology>
    </subcellularLocation>
</comment>
<evidence type="ECO:0000259" key="8">
    <source>
        <dbReference type="Pfam" id="PF04116"/>
    </source>
</evidence>
<gene>
    <name evidence="9" type="ORF">FUA24_20590</name>
</gene>
<evidence type="ECO:0000256" key="1">
    <source>
        <dbReference type="ARBA" id="ARBA00004127"/>
    </source>
</evidence>
<protein>
    <submittedName>
        <fullName evidence="9">Sterol desaturase family protein</fullName>
    </submittedName>
</protein>
<dbReference type="GO" id="GO:0008610">
    <property type="term" value="P:lipid biosynthetic process"/>
    <property type="evidence" value="ECO:0007669"/>
    <property type="project" value="InterPro"/>
</dbReference>
<keyword evidence="2 7" id="KW-0812">Transmembrane</keyword>
<keyword evidence="3 7" id="KW-1133">Transmembrane helix</keyword>
<dbReference type="Proteomes" id="UP000323930">
    <property type="component" value="Unassembled WGS sequence"/>
</dbReference>
<keyword evidence="6 7" id="KW-0472">Membrane</keyword>
<evidence type="ECO:0000313" key="9">
    <source>
        <dbReference type="EMBL" id="TYA71949.1"/>
    </source>
</evidence>
<evidence type="ECO:0000256" key="3">
    <source>
        <dbReference type="ARBA" id="ARBA00022989"/>
    </source>
</evidence>
<evidence type="ECO:0000256" key="7">
    <source>
        <dbReference type="SAM" id="Phobius"/>
    </source>
</evidence>
<dbReference type="GO" id="GO:0016020">
    <property type="term" value="C:membrane"/>
    <property type="evidence" value="ECO:0007669"/>
    <property type="project" value="GOC"/>
</dbReference>
<reference evidence="9 10" key="1">
    <citation type="submission" date="2019-08" db="EMBL/GenBank/DDBJ databases">
        <title>Seonamhaeicola sediminis sp. nov., isolated from marine sediment.</title>
        <authorList>
            <person name="Cao W.R."/>
        </authorList>
    </citation>
    <scope>NUCLEOTIDE SEQUENCE [LARGE SCALE GENOMIC DNA]</scope>
    <source>
        <strain evidence="9 10">B011</strain>
    </source>
</reference>
<dbReference type="Pfam" id="PF04116">
    <property type="entry name" value="FA_hydroxylase"/>
    <property type="match status" value="1"/>
</dbReference>
<evidence type="ECO:0000256" key="6">
    <source>
        <dbReference type="ARBA" id="ARBA00023136"/>
    </source>
</evidence>
<dbReference type="PANTHER" id="PTHR21624:SF1">
    <property type="entry name" value="ALKYLGLYCEROL MONOOXYGENASE"/>
    <property type="match status" value="1"/>
</dbReference>
<dbReference type="GO" id="GO:0050479">
    <property type="term" value="F:glyceryl-ether monooxygenase activity"/>
    <property type="evidence" value="ECO:0007669"/>
    <property type="project" value="TreeGrafter"/>
</dbReference>
<dbReference type="GO" id="GO:0006643">
    <property type="term" value="P:membrane lipid metabolic process"/>
    <property type="evidence" value="ECO:0007669"/>
    <property type="project" value="TreeGrafter"/>
</dbReference>
<dbReference type="InterPro" id="IPR006694">
    <property type="entry name" value="Fatty_acid_hydroxylase"/>
</dbReference>
<proteinExistence type="predicted"/>
<feature type="transmembrane region" description="Helical" evidence="7">
    <location>
        <begin position="147"/>
        <end position="171"/>
    </location>
</feature>
<sequence>MSFAKLISLFEESQIMAFIGYFFLFNLGIIFLEILLDIVTDKKRRWKDTYANISIFIINQLLEKTIIGSIGVLCLVPISWVAILEIPLNTMTWILAFFAADFTYYWMHRFEHEHRILWASHSVHHSSEDYNLTISFRLSFIEGLFEWLFLVPMVFIGFSPFQAIVSLVLVAQFQTWIHTERIGKLGWLDGIFNTPSVHRVHHGSNSKYLDKNYGGFLIIWDRLFGTYQREEETVIYGLTKNVNTNNPITINFIEYRHIWKDVKRCKTLGDKFKIVFGGLGWRPKYFTKNDE</sequence>
<accession>A0A5D0HNI9</accession>
<keyword evidence="10" id="KW-1185">Reference proteome</keyword>
<feature type="domain" description="Fatty acid hydroxylase" evidence="8">
    <location>
        <begin position="93"/>
        <end position="226"/>
    </location>
</feature>
<keyword evidence="4" id="KW-0560">Oxidoreductase</keyword>
<dbReference type="InterPro" id="IPR051689">
    <property type="entry name" value="Sterol_desaturase/TMEM195"/>
</dbReference>
<dbReference type="PANTHER" id="PTHR21624">
    <property type="entry name" value="STEROL DESATURASE-RELATED PROTEIN"/>
    <property type="match status" value="1"/>
</dbReference>
<dbReference type="AlphaFoldDB" id="A0A5D0HNI9"/>
<name>A0A5D0HNI9_9FLAO</name>
<dbReference type="GO" id="GO:0005506">
    <property type="term" value="F:iron ion binding"/>
    <property type="evidence" value="ECO:0007669"/>
    <property type="project" value="InterPro"/>
</dbReference>
<evidence type="ECO:0000256" key="2">
    <source>
        <dbReference type="ARBA" id="ARBA00022692"/>
    </source>
</evidence>
<dbReference type="EMBL" id="VSDQ01000718">
    <property type="protein sequence ID" value="TYA71949.1"/>
    <property type="molecule type" value="Genomic_DNA"/>
</dbReference>
<organism evidence="9 10">
    <name type="scientific">Seonamhaeicola marinus</name>
    <dbReference type="NCBI Taxonomy" id="1912246"/>
    <lineage>
        <taxon>Bacteria</taxon>
        <taxon>Pseudomonadati</taxon>
        <taxon>Bacteroidota</taxon>
        <taxon>Flavobacteriia</taxon>
        <taxon>Flavobacteriales</taxon>
        <taxon>Flavobacteriaceae</taxon>
    </lineage>
</organism>
<dbReference type="RefSeq" id="WP_148544935.1">
    <property type="nucleotide sequence ID" value="NZ_VSDQ01000718.1"/>
</dbReference>